<feature type="region of interest" description="Disordered" evidence="1">
    <location>
        <begin position="367"/>
        <end position="405"/>
    </location>
</feature>
<dbReference type="Pfam" id="PF23055">
    <property type="entry name" value="DUF7041"/>
    <property type="match status" value="1"/>
</dbReference>
<dbReference type="PANTHER" id="PTHR33327:SF3">
    <property type="entry name" value="RNA-DIRECTED DNA POLYMERASE"/>
    <property type="match status" value="1"/>
</dbReference>
<comment type="caution">
    <text evidence="3">The sequence shown here is derived from an EMBL/GenBank/DDBJ whole genome shotgun (WGS) entry which is preliminary data.</text>
</comment>
<sequence length="440" mass="48735">MSAGEDKDKPEDINNSLLTEDGCDAREVEARLMARMKVYEDSMVSLREQLDTVGLAIEKLQVAVTSHPQLQSRNLLAVSSVSSLSTSTTDSTITTSTPGQLHHNLAAQNHQFKFQWTPSSQDPGVKPFSQSCYEAMQFSQAQASTTPTQYNSSPIPSTGLSQAHIADSNSSGFFRYRPVEVPAFWHHDPASWFELLESEFEALKILDDRAKYGSLLKSLGQGTCKAIASIIKSLPPTDKYSSLKESVIRKYSQSAHQKIDQLFKQCSLGDKKPSELLTEMQALGRDHVSDETLMLLWVRLLPSELAVLLDESVTKANAPQVVAKADRLHERLKSSKSYSQISSLDSAQDSESDVTVRITNAVLAAISAQTKSDQRPSRSKTKEKNSKSKSSNRSKSKTRYGPNKDLCYYHSKYGKDADFCSTPPCAWEDKYAQQDSDQGN</sequence>
<name>A0ABD2WBA6_9HYME</name>
<organism evidence="3 4">
    <name type="scientific">Trichogramma kaykai</name>
    <dbReference type="NCBI Taxonomy" id="54128"/>
    <lineage>
        <taxon>Eukaryota</taxon>
        <taxon>Metazoa</taxon>
        <taxon>Ecdysozoa</taxon>
        <taxon>Arthropoda</taxon>
        <taxon>Hexapoda</taxon>
        <taxon>Insecta</taxon>
        <taxon>Pterygota</taxon>
        <taxon>Neoptera</taxon>
        <taxon>Endopterygota</taxon>
        <taxon>Hymenoptera</taxon>
        <taxon>Apocrita</taxon>
        <taxon>Proctotrupomorpha</taxon>
        <taxon>Chalcidoidea</taxon>
        <taxon>Trichogrammatidae</taxon>
        <taxon>Trichogramma</taxon>
    </lineage>
</organism>
<protein>
    <recommendedName>
        <fullName evidence="2">DUF7041 domain-containing protein</fullName>
    </recommendedName>
</protein>
<evidence type="ECO:0000313" key="3">
    <source>
        <dbReference type="EMBL" id="KAL3389757.1"/>
    </source>
</evidence>
<evidence type="ECO:0000259" key="2">
    <source>
        <dbReference type="Pfam" id="PF23055"/>
    </source>
</evidence>
<feature type="domain" description="DUF7041" evidence="2">
    <location>
        <begin position="181"/>
        <end position="263"/>
    </location>
</feature>
<reference evidence="3 4" key="1">
    <citation type="journal article" date="2024" name="bioRxiv">
        <title>A reference genome for Trichogramma kaykai: A tiny desert-dwelling parasitoid wasp with competing sex-ratio distorters.</title>
        <authorList>
            <person name="Culotta J."/>
            <person name="Lindsey A.R."/>
        </authorList>
    </citation>
    <scope>NUCLEOTIDE SEQUENCE [LARGE SCALE GENOMIC DNA]</scope>
    <source>
        <strain evidence="3 4">KSX58</strain>
    </source>
</reference>
<keyword evidence="4" id="KW-1185">Reference proteome</keyword>
<dbReference type="Proteomes" id="UP001627154">
    <property type="component" value="Unassembled WGS sequence"/>
</dbReference>
<proteinExistence type="predicted"/>
<evidence type="ECO:0000313" key="4">
    <source>
        <dbReference type="Proteomes" id="UP001627154"/>
    </source>
</evidence>
<accession>A0ABD2WBA6</accession>
<feature type="compositionally biased region" description="Basic and acidic residues" evidence="1">
    <location>
        <begin position="372"/>
        <end position="386"/>
    </location>
</feature>
<evidence type="ECO:0000256" key="1">
    <source>
        <dbReference type="SAM" id="MobiDB-lite"/>
    </source>
</evidence>
<dbReference type="AlphaFoldDB" id="A0ABD2WBA6"/>
<dbReference type="InterPro" id="IPR055469">
    <property type="entry name" value="DUF7041"/>
</dbReference>
<dbReference type="PANTHER" id="PTHR33327">
    <property type="entry name" value="ENDONUCLEASE"/>
    <property type="match status" value="1"/>
</dbReference>
<dbReference type="EMBL" id="JBJJXI010000122">
    <property type="protein sequence ID" value="KAL3389757.1"/>
    <property type="molecule type" value="Genomic_DNA"/>
</dbReference>
<gene>
    <name evidence="3" type="ORF">TKK_015120</name>
</gene>